<sequence length="115" mass="13543">MFHRVKHLFHLLVSLFFTSLKINIALSLAIQQKINDEFTDLISIPVPFNLHQYALPEIDILELTQYYFKKNNLNLQATNCLRSLVNKIPESTTYHDEPDTVFYFLQDNLVINMLE</sequence>
<evidence type="ECO:0000313" key="5">
    <source>
        <dbReference type="EMBL" id="CAF4498140.1"/>
    </source>
</evidence>
<dbReference type="AlphaFoldDB" id="A0A817U9Z7"/>
<dbReference type="EMBL" id="CAJOBR010005932">
    <property type="protein sequence ID" value="CAF4832150.1"/>
    <property type="molecule type" value="Genomic_DNA"/>
</dbReference>
<evidence type="ECO:0000313" key="10">
    <source>
        <dbReference type="Proteomes" id="UP000663873"/>
    </source>
</evidence>
<evidence type="ECO:0000313" key="7">
    <source>
        <dbReference type="EMBL" id="CAF4637741.1"/>
    </source>
</evidence>
<evidence type="ECO:0000313" key="2">
    <source>
        <dbReference type="EMBL" id="CAF3328526.1"/>
    </source>
</evidence>
<dbReference type="Proteomes" id="UP000663873">
    <property type="component" value="Unassembled WGS sequence"/>
</dbReference>
<dbReference type="Proteomes" id="UP000663851">
    <property type="component" value="Unassembled WGS sequence"/>
</dbReference>
<dbReference type="EMBL" id="CAJNXB010001731">
    <property type="protein sequence ID" value="CAF3190561.1"/>
    <property type="molecule type" value="Genomic_DNA"/>
</dbReference>
<proteinExistence type="predicted"/>
<evidence type="ECO:0000313" key="1">
    <source>
        <dbReference type="EMBL" id="CAF3190561.1"/>
    </source>
</evidence>
<dbReference type="EMBL" id="CAJNYU010000661">
    <property type="protein sequence ID" value="CAF3380352.1"/>
    <property type="molecule type" value="Genomic_DNA"/>
</dbReference>
<dbReference type="Proteomes" id="UP000663825">
    <property type="component" value="Unassembled WGS sequence"/>
</dbReference>
<dbReference type="Proteomes" id="UP000663848">
    <property type="component" value="Unassembled WGS sequence"/>
</dbReference>
<comment type="caution">
    <text evidence="2">The sequence shown here is derived from an EMBL/GenBank/DDBJ whole genome shotgun (WGS) entry which is preliminary data.</text>
</comment>
<dbReference type="EMBL" id="CAJOBQ010004501">
    <property type="protein sequence ID" value="CAF4637741.1"/>
    <property type="molecule type" value="Genomic_DNA"/>
</dbReference>
<evidence type="ECO:0000313" key="3">
    <source>
        <dbReference type="EMBL" id="CAF3380352.1"/>
    </source>
</evidence>
<dbReference type="EMBL" id="CAJOBO010003935">
    <property type="protein sequence ID" value="CAF4507313.1"/>
    <property type="molecule type" value="Genomic_DNA"/>
</dbReference>
<dbReference type="Proteomes" id="UP000663862">
    <property type="component" value="Unassembled WGS sequence"/>
</dbReference>
<dbReference type="EMBL" id="CAJNYD010001296">
    <property type="protein sequence ID" value="CAF3328526.1"/>
    <property type="molecule type" value="Genomic_DNA"/>
</dbReference>
<organism evidence="2 9">
    <name type="scientific">Rotaria socialis</name>
    <dbReference type="NCBI Taxonomy" id="392032"/>
    <lineage>
        <taxon>Eukaryota</taxon>
        <taxon>Metazoa</taxon>
        <taxon>Spiralia</taxon>
        <taxon>Gnathifera</taxon>
        <taxon>Rotifera</taxon>
        <taxon>Eurotatoria</taxon>
        <taxon>Bdelloidea</taxon>
        <taxon>Philodinida</taxon>
        <taxon>Philodinidae</taxon>
        <taxon>Rotaria</taxon>
    </lineage>
</organism>
<dbReference type="Proteomes" id="UP000663872">
    <property type="component" value="Unassembled WGS sequence"/>
</dbReference>
<dbReference type="Proteomes" id="UP000663833">
    <property type="component" value="Unassembled WGS sequence"/>
</dbReference>
<evidence type="ECO:0000313" key="9">
    <source>
        <dbReference type="Proteomes" id="UP000663833"/>
    </source>
</evidence>
<evidence type="ECO:0000313" key="6">
    <source>
        <dbReference type="EMBL" id="CAF4507313.1"/>
    </source>
</evidence>
<name>A0A817U9Z7_9BILA</name>
<keyword evidence="10" id="KW-1185">Reference proteome</keyword>
<dbReference type="Proteomes" id="UP000663869">
    <property type="component" value="Unassembled WGS sequence"/>
</dbReference>
<accession>A0A817U9Z7</accession>
<evidence type="ECO:0000313" key="4">
    <source>
        <dbReference type="EMBL" id="CAF3570949.1"/>
    </source>
</evidence>
<dbReference type="EMBL" id="CAJOBP010006670">
    <property type="protein sequence ID" value="CAF4498140.1"/>
    <property type="molecule type" value="Genomic_DNA"/>
</dbReference>
<dbReference type="EMBL" id="CAJNYT010003501">
    <property type="protein sequence ID" value="CAF3570949.1"/>
    <property type="molecule type" value="Genomic_DNA"/>
</dbReference>
<gene>
    <name evidence="3" type="ORF">FME351_LOCUS7181</name>
    <name evidence="4" type="ORF">GRG538_LOCUS21216</name>
    <name evidence="6" type="ORF">HFQ381_LOCUS28219</name>
    <name evidence="2" type="ORF">LUA448_LOCUS10762</name>
    <name evidence="8" type="ORF">QYT958_LOCUS25813</name>
    <name evidence="1" type="ORF">TIS948_LOCUS11930</name>
    <name evidence="7" type="ORF">TSG867_LOCUS29993</name>
    <name evidence="5" type="ORF">UJA718_LOCUS26122</name>
</gene>
<reference evidence="2" key="1">
    <citation type="submission" date="2021-02" db="EMBL/GenBank/DDBJ databases">
        <authorList>
            <person name="Nowell W R."/>
        </authorList>
    </citation>
    <scope>NUCLEOTIDE SEQUENCE</scope>
</reference>
<evidence type="ECO:0000313" key="8">
    <source>
        <dbReference type="EMBL" id="CAF4832150.1"/>
    </source>
</evidence>
<protein>
    <submittedName>
        <fullName evidence="2">Uncharacterized protein</fullName>
    </submittedName>
</protein>